<evidence type="ECO:0000256" key="7">
    <source>
        <dbReference type="SAM" id="MobiDB-lite"/>
    </source>
</evidence>
<dbReference type="InterPro" id="IPR009292">
    <property type="entry name" value="RRP36"/>
</dbReference>
<keyword evidence="4 6" id="KW-0698">rRNA processing</keyword>
<organism evidence="8 9">
    <name type="scientific">Eumeta variegata</name>
    <name type="common">Bagworm moth</name>
    <name type="synonym">Eumeta japonica</name>
    <dbReference type="NCBI Taxonomy" id="151549"/>
    <lineage>
        <taxon>Eukaryota</taxon>
        <taxon>Metazoa</taxon>
        <taxon>Ecdysozoa</taxon>
        <taxon>Arthropoda</taxon>
        <taxon>Hexapoda</taxon>
        <taxon>Insecta</taxon>
        <taxon>Pterygota</taxon>
        <taxon>Neoptera</taxon>
        <taxon>Endopterygota</taxon>
        <taxon>Lepidoptera</taxon>
        <taxon>Glossata</taxon>
        <taxon>Ditrysia</taxon>
        <taxon>Tineoidea</taxon>
        <taxon>Psychidae</taxon>
        <taxon>Oiketicinae</taxon>
        <taxon>Eumeta</taxon>
    </lineage>
</organism>
<dbReference type="PANTHER" id="PTHR21738:SF0">
    <property type="entry name" value="RIBOSOMAL RNA PROCESSING PROTEIN 36 HOMOLOG"/>
    <property type="match status" value="1"/>
</dbReference>
<feature type="region of interest" description="Disordered" evidence="7">
    <location>
        <begin position="155"/>
        <end position="188"/>
    </location>
</feature>
<dbReference type="Proteomes" id="UP000299102">
    <property type="component" value="Unassembled WGS sequence"/>
</dbReference>
<dbReference type="Pfam" id="PF06102">
    <property type="entry name" value="RRP36"/>
    <property type="match status" value="1"/>
</dbReference>
<sequence>MSDIDESYFLNSENECDSESESIEIRKELSALSSDELQKLKEKMGLKLFNEALFGKKTIERNKFKRENKNRPREVSSKKPVSMIRDVGTVSKKTEFRDPRFDPLCGTFDKKEFQENYSFLSDQKKKDLKKVMKEMKETDDPERKLQCRRLIQRLKDQMRSEKRNKTDKELNEKHKQDYEDTLQKGIQPHFATKSERRIETLVKQYEELKSEGIPRIQRHLKRRQQKLKKKSHRLPAVNN</sequence>
<comment type="subcellular location">
    <subcellularLocation>
        <location evidence="1 6">Nucleus</location>
        <location evidence="1 6">Nucleolus</location>
    </subcellularLocation>
</comment>
<evidence type="ECO:0000256" key="5">
    <source>
        <dbReference type="ARBA" id="ARBA00023242"/>
    </source>
</evidence>
<evidence type="ECO:0000313" key="8">
    <source>
        <dbReference type="EMBL" id="GBP12824.1"/>
    </source>
</evidence>
<dbReference type="GO" id="GO:0005730">
    <property type="term" value="C:nucleolus"/>
    <property type="evidence" value="ECO:0007669"/>
    <property type="project" value="UniProtKB-SubCell"/>
</dbReference>
<keyword evidence="9" id="KW-1185">Reference proteome</keyword>
<feature type="region of interest" description="Disordered" evidence="7">
    <location>
        <begin position="210"/>
        <end position="239"/>
    </location>
</feature>
<keyword evidence="3 6" id="KW-0690">Ribosome biogenesis</keyword>
<comment type="function">
    <text evidence="6">Component of the 90S pre-ribosome involved in the maturation of rRNAs. Required for early cleavages of the pre-RNAs in the 40S ribosomal subunit maturation pathway.</text>
</comment>
<dbReference type="OrthoDB" id="448446at2759"/>
<gene>
    <name evidence="8" type="ORF">EVAR_6141_1</name>
</gene>
<dbReference type="GO" id="GO:0000462">
    <property type="term" value="P:maturation of SSU-rRNA from tricistronic rRNA transcript (SSU-rRNA, 5.8S rRNA, LSU-rRNA)"/>
    <property type="evidence" value="ECO:0007669"/>
    <property type="project" value="TreeGrafter"/>
</dbReference>
<dbReference type="STRING" id="151549.A0A4C1TFA7"/>
<dbReference type="EMBL" id="BGZK01000053">
    <property type="protein sequence ID" value="GBP12824.1"/>
    <property type="molecule type" value="Genomic_DNA"/>
</dbReference>
<evidence type="ECO:0000256" key="1">
    <source>
        <dbReference type="ARBA" id="ARBA00004604"/>
    </source>
</evidence>
<dbReference type="PANTHER" id="PTHR21738">
    <property type="entry name" value="RIBOSOMAL RNA PROCESSING PROTEIN 36 HOMOLOG"/>
    <property type="match status" value="1"/>
</dbReference>
<keyword evidence="6" id="KW-0687">Ribonucleoprotein</keyword>
<evidence type="ECO:0000256" key="2">
    <source>
        <dbReference type="ARBA" id="ARBA00009418"/>
    </source>
</evidence>
<feature type="region of interest" description="Disordered" evidence="7">
    <location>
        <begin position="63"/>
        <end position="83"/>
    </location>
</feature>
<feature type="compositionally biased region" description="Basic and acidic residues" evidence="7">
    <location>
        <begin position="155"/>
        <end position="182"/>
    </location>
</feature>
<keyword evidence="5 6" id="KW-0539">Nucleus</keyword>
<protein>
    <recommendedName>
        <fullName evidence="6">rRNA biogenesis protein RRP36</fullName>
    </recommendedName>
</protein>
<accession>A0A4C1TFA7</accession>
<evidence type="ECO:0000256" key="3">
    <source>
        <dbReference type="ARBA" id="ARBA00022517"/>
    </source>
</evidence>
<feature type="compositionally biased region" description="Basic and acidic residues" evidence="7">
    <location>
        <begin position="63"/>
        <end position="77"/>
    </location>
</feature>
<comment type="similarity">
    <text evidence="2 6">Belongs to the RRP36 family.</text>
</comment>
<evidence type="ECO:0000256" key="6">
    <source>
        <dbReference type="RuleBase" id="RU368027"/>
    </source>
</evidence>
<comment type="subunit">
    <text evidence="6">Associates with 90S and pre-40S pre-ribosomal particles.</text>
</comment>
<evidence type="ECO:0000313" key="9">
    <source>
        <dbReference type="Proteomes" id="UP000299102"/>
    </source>
</evidence>
<reference evidence="8 9" key="1">
    <citation type="journal article" date="2019" name="Commun. Biol.">
        <title>The bagworm genome reveals a unique fibroin gene that provides high tensile strength.</title>
        <authorList>
            <person name="Kono N."/>
            <person name="Nakamura H."/>
            <person name="Ohtoshi R."/>
            <person name="Tomita M."/>
            <person name="Numata K."/>
            <person name="Arakawa K."/>
        </authorList>
    </citation>
    <scope>NUCLEOTIDE SEQUENCE [LARGE SCALE GENOMIC DNA]</scope>
</reference>
<evidence type="ECO:0000256" key="4">
    <source>
        <dbReference type="ARBA" id="ARBA00022552"/>
    </source>
</evidence>
<dbReference type="GO" id="GO:0030686">
    <property type="term" value="C:90S preribosome"/>
    <property type="evidence" value="ECO:0007669"/>
    <property type="project" value="TreeGrafter"/>
</dbReference>
<feature type="compositionally biased region" description="Basic residues" evidence="7">
    <location>
        <begin position="216"/>
        <end position="233"/>
    </location>
</feature>
<proteinExistence type="inferred from homology"/>
<dbReference type="AlphaFoldDB" id="A0A4C1TFA7"/>
<comment type="caution">
    <text evidence="8">The sequence shown here is derived from an EMBL/GenBank/DDBJ whole genome shotgun (WGS) entry which is preliminary data.</text>
</comment>
<name>A0A4C1TFA7_EUMVA</name>